<dbReference type="InterPro" id="IPR009057">
    <property type="entry name" value="Homeodomain-like_sf"/>
</dbReference>
<dbReference type="EMBL" id="PIPP01000002">
    <property type="protein sequence ID" value="RUO37800.1"/>
    <property type="molecule type" value="Genomic_DNA"/>
</dbReference>
<dbReference type="PANTHER" id="PTHR43436">
    <property type="entry name" value="ARAC-FAMILY TRANSCRIPTIONAL REGULATOR"/>
    <property type="match status" value="1"/>
</dbReference>
<dbReference type="PANTHER" id="PTHR43436:SF2">
    <property type="entry name" value="ARAC_XYLS FAMILY TRANSCRIPTIONAL REGULATOR"/>
    <property type="match status" value="1"/>
</dbReference>
<dbReference type="SMART" id="SM00342">
    <property type="entry name" value="HTH_ARAC"/>
    <property type="match status" value="1"/>
</dbReference>
<dbReference type="Gene3D" id="1.10.10.60">
    <property type="entry name" value="Homeodomain-like"/>
    <property type="match status" value="1"/>
</dbReference>
<evidence type="ECO:0000256" key="2">
    <source>
        <dbReference type="ARBA" id="ARBA00023163"/>
    </source>
</evidence>
<protein>
    <submittedName>
        <fullName evidence="4">AraC family transcriptional regulator</fullName>
    </submittedName>
</protein>
<reference evidence="5" key="1">
    <citation type="journal article" date="2018" name="Front. Microbiol.">
        <title>Genome-Based Analysis Reveals the Taxonomy and Diversity of the Family Idiomarinaceae.</title>
        <authorList>
            <person name="Liu Y."/>
            <person name="Lai Q."/>
            <person name="Shao Z."/>
        </authorList>
    </citation>
    <scope>NUCLEOTIDE SEQUENCE [LARGE SCALE GENOMIC DNA]</scope>
    <source>
        <strain evidence="5">AIS</strain>
    </source>
</reference>
<dbReference type="GO" id="GO:0003700">
    <property type="term" value="F:DNA-binding transcription factor activity"/>
    <property type="evidence" value="ECO:0007669"/>
    <property type="project" value="InterPro"/>
</dbReference>
<evidence type="ECO:0000313" key="4">
    <source>
        <dbReference type="EMBL" id="RUO37800.1"/>
    </source>
</evidence>
<dbReference type="AlphaFoldDB" id="A0A432WVK0"/>
<keyword evidence="1" id="KW-0805">Transcription regulation</keyword>
<organism evidence="4 5">
    <name type="scientific">Aliidiomarina shirensis</name>
    <dbReference type="NCBI Taxonomy" id="1048642"/>
    <lineage>
        <taxon>Bacteria</taxon>
        <taxon>Pseudomonadati</taxon>
        <taxon>Pseudomonadota</taxon>
        <taxon>Gammaproteobacteria</taxon>
        <taxon>Alteromonadales</taxon>
        <taxon>Idiomarinaceae</taxon>
        <taxon>Aliidiomarina</taxon>
    </lineage>
</organism>
<dbReference type="Proteomes" id="UP000286934">
    <property type="component" value="Unassembled WGS sequence"/>
</dbReference>
<dbReference type="InterPro" id="IPR018060">
    <property type="entry name" value="HTH_AraC"/>
</dbReference>
<evidence type="ECO:0000313" key="5">
    <source>
        <dbReference type="Proteomes" id="UP000286934"/>
    </source>
</evidence>
<proteinExistence type="predicted"/>
<evidence type="ECO:0000259" key="3">
    <source>
        <dbReference type="PROSITE" id="PS01124"/>
    </source>
</evidence>
<dbReference type="SUPFAM" id="SSF46689">
    <property type="entry name" value="Homeodomain-like"/>
    <property type="match status" value="2"/>
</dbReference>
<dbReference type="PROSITE" id="PS01124">
    <property type="entry name" value="HTH_ARAC_FAMILY_2"/>
    <property type="match status" value="1"/>
</dbReference>
<dbReference type="Pfam" id="PF06719">
    <property type="entry name" value="AraC_N"/>
    <property type="match status" value="1"/>
</dbReference>
<sequence>MVELIKHLAPNEGYTQSILDDVTLMRSNRSLEITPALYEPSIVIVVQGRKRGFHGGKVYVYDANHYLVLSIPLPFIVETEASETEPMLGVALRIDQAAIAEIAVALDDENAQLDEPPVSLYASPIKPKLADVVLRLLEALAVPEEAKLLGPMIIREIFYRVLKGEQGAQLRASLQFGGHYGRIAQVLRFIHSNYASSLTVAMLADMAHMSVPAFHVHFKEVSQTSPNQYIKAIRLHNARLLMIRHGVNAVTAADTVGYQSASQFSREFKRLFGYTPKEEVRRLKKVLALTAQYDCSTTPS</sequence>
<name>A0A432WVK0_9GAMM</name>
<accession>A0A432WVK0</accession>
<gene>
    <name evidence="4" type="ORF">CWE13_06005</name>
</gene>
<dbReference type="InterPro" id="IPR009594">
    <property type="entry name" value="Tscrpt_reg_HTH_AraC_N"/>
</dbReference>
<evidence type="ECO:0000256" key="1">
    <source>
        <dbReference type="ARBA" id="ARBA00023015"/>
    </source>
</evidence>
<keyword evidence="5" id="KW-1185">Reference proteome</keyword>
<dbReference type="OrthoDB" id="34150at2"/>
<feature type="domain" description="HTH araC/xylS-type" evidence="3">
    <location>
        <begin position="184"/>
        <end position="282"/>
    </location>
</feature>
<comment type="caution">
    <text evidence="4">The sequence shown here is derived from an EMBL/GenBank/DDBJ whole genome shotgun (WGS) entry which is preliminary data.</text>
</comment>
<dbReference type="Pfam" id="PF12833">
    <property type="entry name" value="HTH_18"/>
    <property type="match status" value="1"/>
</dbReference>
<keyword evidence="2" id="KW-0804">Transcription</keyword>
<dbReference type="GO" id="GO:0043565">
    <property type="term" value="F:sequence-specific DNA binding"/>
    <property type="evidence" value="ECO:0007669"/>
    <property type="project" value="InterPro"/>
</dbReference>